<organism evidence="4">
    <name type="scientific">Dichomitus squalens</name>
    <dbReference type="NCBI Taxonomy" id="114155"/>
    <lineage>
        <taxon>Eukaryota</taxon>
        <taxon>Fungi</taxon>
        <taxon>Dikarya</taxon>
        <taxon>Basidiomycota</taxon>
        <taxon>Agaricomycotina</taxon>
        <taxon>Agaricomycetes</taxon>
        <taxon>Polyporales</taxon>
        <taxon>Polyporaceae</taxon>
        <taxon>Dichomitus</taxon>
    </lineage>
</organism>
<dbReference type="Pfam" id="PF13373">
    <property type="entry name" value="Dsc3_C"/>
    <property type="match status" value="1"/>
</dbReference>
<feature type="domain" description="Ubiquitin-like" evidence="3">
    <location>
        <begin position="30"/>
        <end position="87"/>
    </location>
</feature>
<dbReference type="GO" id="GO:0044695">
    <property type="term" value="C:Dsc E3 ubiquitin ligase complex"/>
    <property type="evidence" value="ECO:0007669"/>
    <property type="project" value="InterPro"/>
</dbReference>
<dbReference type="EMBL" id="ML143409">
    <property type="protein sequence ID" value="TBU30021.1"/>
    <property type="molecule type" value="Genomic_DNA"/>
</dbReference>
<dbReference type="InterPro" id="IPR025390">
    <property type="entry name" value="Dsc3_C"/>
</dbReference>
<dbReference type="Gene3D" id="3.10.20.90">
    <property type="entry name" value="Phosphatidylinositol 3-kinase Catalytic Subunit, Chain A, domain 1"/>
    <property type="match status" value="1"/>
</dbReference>
<accession>A0A4Q9MUE3</accession>
<feature type="transmembrane region" description="Helical" evidence="2">
    <location>
        <begin position="281"/>
        <end position="299"/>
    </location>
</feature>
<gene>
    <name evidence="4" type="ORF">BD311DRAFT_755645</name>
</gene>
<name>A0A4Q9MUE3_9APHY</name>
<reference evidence="4" key="1">
    <citation type="submission" date="2019-01" db="EMBL/GenBank/DDBJ databases">
        <title>Draft genome sequences of three monokaryotic isolates of the white-rot basidiomycete fungus Dichomitus squalens.</title>
        <authorList>
            <consortium name="DOE Joint Genome Institute"/>
            <person name="Lopez S.C."/>
            <person name="Andreopoulos B."/>
            <person name="Pangilinan J."/>
            <person name="Lipzen A."/>
            <person name="Riley R."/>
            <person name="Ahrendt S."/>
            <person name="Ng V."/>
            <person name="Barry K."/>
            <person name="Daum C."/>
            <person name="Grigoriev I.V."/>
            <person name="Hilden K.S."/>
            <person name="Makela M.R."/>
            <person name="de Vries R.P."/>
        </authorList>
    </citation>
    <scope>NUCLEOTIDE SEQUENCE [LARGE SCALE GENOMIC DNA]</scope>
    <source>
        <strain evidence="4">OM18370.1</strain>
    </source>
</reference>
<keyword evidence="2" id="KW-0472">Membrane</keyword>
<dbReference type="PANTHER" id="PTHR28049">
    <property type="entry name" value="TRANSMEMBRANE PROTEIN YOR223W"/>
    <property type="match status" value="1"/>
</dbReference>
<dbReference type="InterPro" id="IPR029071">
    <property type="entry name" value="Ubiquitin-like_domsf"/>
</dbReference>
<evidence type="ECO:0000313" key="4">
    <source>
        <dbReference type="EMBL" id="TBU30021.1"/>
    </source>
</evidence>
<dbReference type="PROSITE" id="PS50053">
    <property type="entry name" value="UBIQUITIN_2"/>
    <property type="match status" value="1"/>
</dbReference>
<feature type="transmembrane region" description="Helical" evidence="2">
    <location>
        <begin position="234"/>
        <end position="252"/>
    </location>
</feature>
<keyword evidence="2" id="KW-0812">Transmembrane</keyword>
<dbReference type="GO" id="GO:0005783">
    <property type="term" value="C:endoplasmic reticulum"/>
    <property type="evidence" value="ECO:0007669"/>
    <property type="project" value="TreeGrafter"/>
</dbReference>
<dbReference type="AlphaFoldDB" id="A0A4Q9MUE3"/>
<dbReference type="InterPro" id="IPR000626">
    <property type="entry name" value="Ubiquitin-like_dom"/>
</dbReference>
<protein>
    <submittedName>
        <fullName evidence="4">DUF2407 ubiquitin-like domain-containing protein</fullName>
    </submittedName>
</protein>
<dbReference type="SUPFAM" id="SSF54236">
    <property type="entry name" value="Ubiquitin-like"/>
    <property type="match status" value="1"/>
</dbReference>
<evidence type="ECO:0000256" key="2">
    <source>
        <dbReference type="SAM" id="Phobius"/>
    </source>
</evidence>
<dbReference type="InterPro" id="IPR045226">
    <property type="entry name" value="Dsc3"/>
</dbReference>
<dbReference type="InterPro" id="IPR019413">
    <property type="entry name" value="Dsc3_ub-like_dom"/>
</dbReference>
<sequence>MATALSDKAKGKQRATDPGQPSELETSPSKDLTIRFTEGIPDLTVQVVQKDTVKDVKANIRTARPELKDRRLRLIHQGQLLADGAQLYARIASPTRQQRRRNAGATSSGVGGTEDGDDEAIRAAEENAQGTTWLHCSVGPQLKEGEEEEGRIQTAQLKPLRGFDRLAAAGFSERDIANIRLQFHAHSAGDYLDQEFEDQEDFDEHARVLEEQWIDSLDGPNSDLSNSQTAVSSLHNGILFGFFFPLLPLFFFRGHKPAVFWDDGSEHDVMEEPLFSRKMQMGIVVGFLLNVLFGLWTYLLSSS</sequence>
<dbReference type="PANTHER" id="PTHR28049:SF1">
    <property type="entry name" value="DSC E3 UBIQUITIN LIGASE COMPLEX SUBUNIT 3"/>
    <property type="match status" value="1"/>
</dbReference>
<dbReference type="OrthoDB" id="2556122at2759"/>
<dbReference type="Proteomes" id="UP000292957">
    <property type="component" value="Unassembled WGS sequence"/>
</dbReference>
<evidence type="ECO:0000259" key="3">
    <source>
        <dbReference type="PROSITE" id="PS50053"/>
    </source>
</evidence>
<keyword evidence="2" id="KW-1133">Transmembrane helix</keyword>
<feature type="region of interest" description="Disordered" evidence="1">
    <location>
        <begin position="92"/>
        <end position="117"/>
    </location>
</feature>
<dbReference type="Pfam" id="PF10302">
    <property type="entry name" value="Dsc3_N"/>
    <property type="match status" value="1"/>
</dbReference>
<evidence type="ECO:0000256" key="1">
    <source>
        <dbReference type="SAM" id="MobiDB-lite"/>
    </source>
</evidence>
<feature type="region of interest" description="Disordered" evidence="1">
    <location>
        <begin position="1"/>
        <end position="31"/>
    </location>
</feature>
<proteinExistence type="predicted"/>